<proteinExistence type="predicted"/>
<name>A0A8S5S3P4_9CAUD</name>
<dbReference type="EMBL" id="BK032514">
    <property type="protein sequence ID" value="DAF45544.1"/>
    <property type="molecule type" value="Genomic_DNA"/>
</dbReference>
<protein>
    <submittedName>
        <fullName evidence="1">Uncharacterized protein</fullName>
    </submittedName>
</protein>
<sequence length="74" mass="7670">MCVSITGRSPILLQKYKFFPKTSSSPSAGGAPAALSPGSAACCRQQACRAESPAGKPPAGYRPGFEKYLPRAVP</sequence>
<evidence type="ECO:0000313" key="1">
    <source>
        <dbReference type="EMBL" id="DAF45544.1"/>
    </source>
</evidence>
<accession>A0A8S5S3P4</accession>
<reference evidence="1" key="1">
    <citation type="journal article" date="2021" name="Proc. Natl. Acad. Sci. U.S.A.">
        <title>A Catalog of Tens of Thousands of Viruses from Human Metagenomes Reveals Hidden Associations with Chronic Diseases.</title>
        <authorList>
            <person name="Tisza M.J."/>
            <person name="Buck C.B."/>
        </authorList>
    </citation>
    <scope>NUCLEOTIDE SEQUENCE</scope>
    <source>
        <strain evidence="1">CtBLh2</strain>
    </source>
</reference>
<organism evidence="1">
    <name type="scientific">Siphoviridae sp. ctBLh2</name>
    <dbReference type="NCBI Taxonomy" id="2827803"/>
    <lineage>
        <taxon>Viruses</taxon>
        <taxon>Duplodnaviria</taxon>
        <taxon>Heunggongvirae</taxon>
        <taxon>Uroviricota</taxon>
        <taxon>Caudoviricetes</taxon>
    </lineage>
</organism>